<organism evidence="2 3">
    <name type="scientific">Papaver atlanticum</name>
    <dbReference type="NCBI Taxonomy" id="357466"/>
    <lineage>
        <taxon>Eukaryota</taxon>
        <taxon>Viridiplantae</taxon>
        <taxon>Streptophyta</taxon>
        <taxon>Embryophyta</taxon>
        <taxon>Tracheophyta</taxon>
        <taxon>Spermatophyta</taxon>
        <taxon>Magnoliopsida</taxon>
        <taxon>Ranunculales</taxon>
        <taxon>Papaveraceae</taxon>
        <taxon>Papaveroideae</taxon>
        <taxon>Papaver</taxon>
    </lineage>
</organism>
<dbReference type="Pfam" id="PF05678">
    <property type="entry name" value="VQ"/>
    <property type="match status" value="1"/>
</dbReference>
<proteinExistence type="predicted"/>
<dbReference type="PANTHER" id="PTHR33624">
    <property type="entry name" value="SIGMA FACTOR BINDING PROTEIN 1, CHLOROPLASTIC"/>
    <property type="match status" value="1"/>
</dbReference>
<gene>
    <name evidence="2" type="ORF">MKW98_026630</name>
</gene>
<dbReference type="InterPro" id="IPR039335">
    <property type="entry name" value="SIB1/2"/>
</dbReference>
<dbReference type="AlphaFoldDB" id="A0AAD4S034"/>
<name>A0AAD4S034_9MAGN</name>
<keyword evidence="3" id="KW-1185">Reference proteome</keyword>
<evidence type="ECO:0000259" key="1">
    <source>
        <dbReference type="Pfam" id="PF05678"/>
    </source>
</evidence>
<sequence length="171" mass="19263">METRPSVRRGTNNSCTTNKYSIPKKISKPVKVVYISNPMKVKASVSEFRSLVQELTGRHSDISSISFDRLRFTTGSNEMESFQTVPHDDHPSENMKANSARNTTNDIIHQQQHGDFIQEVLGFDYPSWMNTSSGSLSSIFEPLYDVFVPEVMENMNGVFAHKPINGTTTNI</sequence>
<dbReference type="Proteomes" id="UP001202328">
    <property type="component" value="Unassembled WGS sequence"/>
</dbReference>
<evidence type="ECO:0000313" key="2">
    <source>
        <dbReference type="EMBL" id="KAI3849716.1"/>
    </source>
</evidence>
<feature type="domain" description="VQ" evidence="1">
    <location>
        <begin position="35"/>
        <end position="61"/>
    </location>
</feature>
<reference evidence="2" key="1">
    <citation type="submission" date="2022-04" db="EMBL/GenBank/DDBJ databases">
        <title>A functionally conserved STORR gene fusion in Papaver species that diverged 16.8 million years ago.</title>
        <authorList>
            <person name="Catania T."/>
        </authorList>
    </citation>
    <scope>NUCLEOTIDE SEQUENCE</scope>
    <source>
        <strain evidence="2">S-188037</strain>
    </source>
</reference>
<dbReference type="EMBL" id="JAJJMB010016078">
    <property type="protein sequence ID" value="KAI3849716.1"/>
    <property type="molecule type" value="Genomic_DNA"/>
</dbReference>
<evidence type="ECO:0000313" key="3">
    <source>
        <dbReference type="Proteomes" id="UP001202328"/>
    </source>
</evidence>
<protein>
    <recommendedName>
        <fullName evidence="1">VQ domain-containing protein</fullName>
    </recommendedName>
</protein>
<dbReference type="InterPro" id="IPR008889">
    <property type="entry name" value="VQ"/>
</dbReference>
<dbReference type="PANTHER" id="PTHR33624:SF17">
    <property type="entry name" value="OS07G0687400 PROTEIN"/>
    <property type="match status" value="1"/>
</dbReference>
<comment type="caution">
    <text evidence="2">The sequence shown here is derived from an EMBL/GenBank/DDBJ whole genome shotgun (WGS) entry which is preliminary data.</text>
</comment>
<accession>A0AAD4S034</accession>